<accession>Q6JKN7</accession>
<keyword evidence="2" id="KW-0614">Plasmid</keyword>
<geneLocation type="plasmid" evidence="2">
    <name>pBLTVA-1</name>
</geneLocation>
<keyword evidence="1" id="KW-0812">Transmembrane</keyword>
<evidence type="ECO:0000256" key="1">
    <source>
        <dbReference type="SAM" id="Phobius"/>
    </source>
</evidence>
<feature type="transmembrane region" description="Helical" evidence="1">
    <location>
        <begin position="159"/>
        <end position="185"/>
    </location>
</feature>
<dbReference type="EMBL" id="AY423627">
    <property type="protein sequence ID" value="AAR84203.1"/>
    <property type="molecule type" value="Genomic_DNA"/>
</dbReference>
<keyword evidence="1" id="KW-1133">Transmembrane helix</keyword>
<organism evidence="2">
    <name type="scientific">Beet leafhopper transmitted virescence phytoplasma</name>
    <dbReference type="NCBI Taxonomy" id="37694"/>
    <lineage>
        <taxon>Bacteria</taxon>
        <taxon>Bacillati</taxon>
        <taxon>Mycoplasmatota</taxon>
        <taxon>Mollicutes</taxon>
        <taxon>Acholeplasmatales</taxon>
        <taxon>Acholeplasmataceae</taxon>
        <taxon>Candidatus Phytoplasma</taxon>
    </lineage>
</organism>
<proteinExistence type="predicted"/>
<sequence length="187" mass="20139">MKTKTNKKNNKSALAAICISLLSLLMNLGSLAIQILGALLSIILPLIIFAGIWLLMQALHLVKKPFNKPSSHNPTTNEIRVSQKESQLATKKLQEAYNNNFAIDSIVLLKQEALKQMALQKPTVITNNQSVIETKKQYQPSTNNDNTKSGLTNEEIMTFVGYGALALGIGAVAVASGGSALPLLALL</sequence>
<dbReference type="AlphaFoldDB" id="Q6JKN7"/>
<dbReference type="RefSeq" id="WP_011178415.1">
    <property type="nucleotide sequence ID" value="NC_005913.1"/>
</dbReference>
<evidence type="ECO:0000313" key="2">
    <source>
        <dbReference type="EMBL" id="AAR84203.1"/>
    </source>
</evidence>
<feature type="transmembrane region" description="Helical" evidence="1">
    <location>
        <begin position="42"/>
        <end position="62"/>
    </location>
</feature>
<name>Q6JKN7_9MOLU</name>
<keyword evidence="1" id="KW-0472">Membrane</keyword>
<protein>
    <submittedName>
        <fullName evidence="2">Uncharacterized protein</fullName>
    </submittedName>
</protein>
<reference evidence="2" key="1">
    <citation type="journal article" date="2004" name="Microbiology">
        <title>Sequence analysis of two plasmids from the phytoplasma beet leafhopper-transmitted virescence agent.</title>
        <authorList>
            <person name="Liefting L.W."/>
            <person name="Shaw M.E."/>
            <person name="Kirkpatrick B.C."/>
        </authorList>
    </citation>
    <scope>NUCLEOTIDE SEQUENCE</scope>
    <source>
        <plasmid evidence="2">pBLTVA-1</plasmid>
    </source>
</reference>